<evidence type="ECO:0000313" key="3">
    <source>
        <dbReference type="Proteomes" id="UP000054279"/>
    </source>
</evidence>
<name>A0A0C9UZJ8_SPHS4</name>
<dbReference type="Proteomes" id="UP000054279">
    <property type="component" value="Unassembled WGS sequence"/>
</dbReference>
<proteinExistence type="predicted"/>
<dbReference type="EMBL" id="KN837145">
    <property type="protein sequence ID" value="KIJ40289.1"/>
    <property type="molecule type" value="Genomic_DNA"/>
</dbReference>
<evidence type="ECO:0000256" key="1">
    <source>
        <dbReference type="SAM" id="MobiDB-lite"/>
    </source>
</evidence>
<feature type="region of interest" description="Disordered" evidence="1">
    <location>
        <begin position="23"/>
        <end position="42"/>
    </location>
</feature>
<dbReference type="HOGENOM" id="CLU_2307867_0_0_1"/>
<sequence length="100" mass="10378">MLELLTDTTSIFQTPIHHALGHAEPHTPVAAPPAAGPPAHATIPRALSGIPFEGSQVNGSSMLFMSPSPNLFVSQPIRVHAGVGNVSQCAQMQLGNLLGH</sequence>
<reference evidence="2 3" key="1">
    <citation type="submission" date="2014-06" db="EMBL/GenBank/DDBJ databases">
        <title>Evolutionary Origins and Diversification of the Mycorrhizal Mutualists.</title>
        <authorList>
            <consortium name="DOE Joint Genome Institute"/>
            <consortium name="Mycorrhizal Genomics Consortium"/>
            <person name="Kohler A."/>
            <person name="Kuo A."/>
            <person name="Nagy L.G."/>
            <person name="Floudas D."/>
            <person name="Copeland A."/>
            <person name="Barry K.W."/>
            <person name="Cichocki N."/>
            <person name="Veneault-Fourrey C."/>
            <person name="LaButti K."/>
            <person name="Lindquist E.A."/>
            <person name="Lipzen A."/>
            <person name="Lundell T."/>
            <person name="Morin E."/>
            <person name="Murat C."/>
            <person name="Riley R."/>
            <person name="Ohm R."/>
            <person name="Sun H."/>
            <person name="Tunlid A."/>
            <person name="Henrissat B."/>
            <person name="Grigoriev I.V."/>
            <person name="Hibbett D.S."/>
            <person name="Martin F."/>
        </authorList>
    </citation>
    <scope>NUCLEOTIDE SEQUENCE [LARGE SCALE GENOMIC DNA]</scope>
    <source>
        <strain evidence="2 3">SS14</strain>
    </source>
</reference>
<organism evidence="2 3">
    <name type="scientific">Sphaerobolus stellatus (strain SS14)</name>
    <dbReference type="NCBI Taxonomy" id="990650"/>
    <lineage>
        <taxon>Eukaryota</taxon>
        <taxon>Fungi</taxon>
        <taxon>Dikarya</taxon>
        <taxon>Basidiomycota</taxon>
        <taxon>Agaricomycotina</taxon>
        <taxon>Agaricomycetes</taxon>
        <taxon>Phallomycetidae</taxon>
        <taxon>Geastrales</taxon>
        <taxon>Sphaerobolaceae</taxon>
        <taxon>Sphaerobolus</taxon>
    </lineage>
</organism>
<protein>
    <submittedName>
        <fullName evidence="2">Uncharacterized protein</fullName>
    </submittedName>
</protein>
<evidence type="ECO:0000313" key="2">
    <source>
        <dbReference type="EMBL" id="KIJ40289.1"/>
    </source>
</evidence>
<accession>A0A0C9UZJ8</accession>
<dbReference type="AlphaFoldDB" id="A0A0C9UZJ8"/>
<gene>
    <name evidence="2" type="ORF">M422DRAFT_256843</name>
</gene>
<keyword evidence="3" id="KW-1185">Reference proteome</keyword>